<comment type="caution">
    <text evidence="2">The sequence shown here is derived from an EMBL/GenBank/DDBJ whole genome shotgun (WGS) entry which is preliminary data.</text>
</comment>
<evidence type="ECO:0000259" key="1">
    <source>
        <dbReference type="PROSITE" id="PS00028"/>
    </source>
</evidence>
<evidence type="ECO:0000313" key="2">
    <source>
        <dbReference type="EMBL" id="CAG2252046.1"/>
    </source>
</evidence>
<dbReference type="PROSITE" id="PS00028">
    <property type="entry name" value="ZINC_FINGER_C2H2_1"/>
    <property type="match status" value="1"/>
</dbReference>
<protein>
    <recommendedName>
        <fullName evidence="1">C2H2-type domain-containing protein</fullName>
    </recommendedName>
</protein>
<dbReference type="OrthoDB" id="6122159at2759"/>
<proteinExistence type="predicted"/>
<dbReference type="InterPro" id="IPR013087">
    <property type="entry name" value="Znf_C2H2_type"/>
</dbReference>
<accession>A0A8S3V2R1</accession>
<gene>
    <name evidence="2" type="ORF">MEDL_63671</name>
</gene>
<feature type="domain" description="C2H2-type" evidence="1">
    <location>
        <begin position="47"/>
        <end position="69"/>
    </location>
</feature>
<name>A0A8S3V2R1_MYTED</name>
<reference evidence="2" key="1">
    <citation type="submission" date="2021-03" db="EMBL/GenBank/DDBJ databases">
        <authorList>
            <person name="Bekaert M."/>
        </authorList>
    </citation>
    <scope>NUCLEOTIDE SEQUENCE</scope>
</reference>
<organism evidence="2 3">
    <name type="scientific">Mytilus edulis</name>
    <name type="common">Blue mussel</name>
    <dbReference type="NCBI Taxonomy" id="6550"/>
    <lineage>
        <taxon>Eukaryota</taxon>
        <taxon>Metazoa</taxon>
        <taxon>Spiralia</taxon>
        <taxon>Lophotrochozoa</taxon>
        <taxon>Mollusca</taxon>
        <taxon>Bivalvia</taxon>
        <taxon>Autobranchia</taxon>
        <taxon>Pteriomorphia</taxon>
        <taxon>Mytilida</taxon>
        <taxon>Mytiloidea</taxon>
        <taxon>Mytilidae</taxon>
        <taxon>Mytilinae</taxon>
        <taxon>Mytilus</taxon>
    </lineage>
</organism>
<keyword evidence="3" id="KW-1185">Reference proteome</keyword>
<evidence type="ECO:0000313" key="3">
    <source>
        <dbReference type="Proteomes" id="UP000683360"/>
    </source>
</evidence>
<dbReference type="Proteomes" id="UP000683360">
    <property type="component" value="Unassembled WGS sequence"/>
</dbReference>
<dbReference type="AlphaFoldDB" id="A0A8S3V2R1"/>
<dbReference type="EMBL" id="CAJPWZ010003104">
    <property type="protein sequence ID" value="CAG2252046.1"/>
    <property type="molecule type" value="Genomic_DNA"/>
</dbReference>
<sequence length="152" mass="18006">MAEERPVFEKEYICPVATCGRGPFNGFRQHQRHWHLKHVRDINELSCVGCNDTFPRRHHVKEHLMNFHHFTSRHAIIILPSLQSKMNVNLNYIDPGKCLPPLWEESRNIEVAMVQEEEEVYMDLQEYARHGEGVPRDMEYKLVKEMKLVAKL</sequence>